<dbReference type="KEGG" id="mmo:MMOB1190"/>
<feature type="binding site" evidence="4">
    <location>
        <begin position="129"/>
        <end position="134"/>
    </location>
    <ligand>
        <name>GTP</name>
        <dbReference type="ChEBI" id="CHEBI:37565"/>
    </ligand>
</feature>
<dbReference type="GO" id="GO:0006412">
    <property type="term" value="P:translation"/>
    <property type="evidence" value="ECO:0007669"/>
    <property type="project" value="TreeGrafter"/>
</dbReference>
<comment type="function">
    <text evidence="3">Required for a late step of 50S ribosomal subunit assembly. Has GTPase activity.</text>
</comment>
<dbReference type="InterPro" id="IPR023179">
    <property type="entry name" value="GTP-bd_ortho_bundle_sf"/>
</dbReference>
<dbReference type="CDD" id="cd01856">
    <property type="entry name" value="YlqF"/>
    <property type="match status" value="1"/>
</dbReference>
<feature type="binding site" evidence="4">
    <location>
        <begin position="57"/>
        <end position="60"/>
    </location>
    <ligand>
        <name>GTP</name>
        <dbReference type="ChEBI" id="CHEBI:37565"/>
    </ligand>
</feature>
<dbReference type="InterPro" id="IPR006073">
    <property type="entry name" value="GTP-bd"/>
</dbReference>
<name>Q6KIH1_MYCM1</name>
<dbReference type="Pfam" id="PF01926">
    <property type="entry name" value="MMR_HSR1"/>
    <property type="match status" value="1"/>
</dbReference>
<evidence type="ECO:0000256" key="2">
    <source>
        <dbReference type="ARBA" id="ARBA00023134"/>
    </source>
</evidence>
<dbReference type="Gene3D" id="3.40.50.300">
    <property type="entry name" value="P-loop containing nucleotide triphosphate hydrolases"/>
    <property type="match status" value="1"/>
</dbReference>
<reference evidence="6 7" key="1">
    <citation type="journal article" date="2004" name="Genome Res.">
        <title>The complete genome and proteome of Mycoplasma mobile.</title>
        <authorList>
            <person name="Jaffe J.D."/>
            <person name="Stange-Thomann N."/>
            <person name="Smith C."/>
            <person name="DeCaprio D."/>
            <person name="Fisher S."/>
            <person name="Butler J."/>
            <person name="Calvo S."/>
            <person name="Elkins T."/>
            <person name="FitzGerald M.G."/>
            <person name="Hafez N."/>
            <person name="Kodira C.D."/>
            <person name="Major J."/>
            <person name="Wang S."/>
            <person name="Wilkinson J."/>
            <person name="Nicol R."/>
            <person name="Nusbaum C."/>
            <person name="Birren B."/>
            <person name="Berg H.C."/>
            <person name="Church G.M."/>
        </authorList>
    </citation>
    <scope>NUCLEOTIDE SEQUENCE [LARGE SCALE GENOMIC DNA]</scope>
    <source>
        <strain evidence="7">ATCC 43663 / 163K / NCTC 11711</strain>
    </source>
</reference>
<dbReference type="NCBIfam" id="TIGR03596">
    <property type="entry name" value="GTPase_YlqF"/>
    <property type="match status" value="1"/>
</dbReference>
<dbReference type="HOGENOM" id="CLU_011106_1_0_14"/>
<dbReference type="GO" id="GO:0005737">
    <property type="term" value="C:cytoplasm"/>
    <property type="evidence" value="ECO:0007669"/>
    <property type="project" value="UniProtKB-SubCell"/>
</dbReference>
<sequence>MFQWFPGHMAKALRQIKEKEKFVDFFIIVLDSRAPISTYNKEFDKISPKKPRLFIINKIDYGDVKKYQKLERYFRTENSDVLFTNLKKQNTRSIIIKSVDKLLFKKTEYDKKRGLLNPFTVGMILGLPNTGKSTLINLLANKSKTKVANTPGVTRGQQLVITERFKLFDTPGILFPKIEYELDAIKIAMIGSIKWEIINQKELFFGSYKLLSEYYPEEIEKLGLQPSFDDNQIFISLEQIGKKHNFYLKDKQIDENRTIIFFNNYVKNLKNVTYDRL</sequence>
<dbReference type="Proteomes" id="UP000009072">
    <property type="component" value="Chromosome"/>
</dbReference>
<dbReference type="InterPro" id="IPR016478">
    <property type="entry name" value="GTPase_MTG1"/>
</dbReference>
<accession>Q6KIH1</accession>
<evidence type="ECO:0000313" key="7">
    <source>
        <dbReference type="Proteomes" id="UP000009072"/>
    </source>
</evidence>
<evidence type="ECO:0000256" key="4">
    <source>
        <dbReference type="PIRSR" id="PIRSR006230-1"/>
    </source>
</evidence>
<dbReference type="EMBL" id="AE017308">
    <property type="protein sequence ID" value="AAT27605.1"/>
    <property type="molecule type" value="Genomic_DNA"/>
</dbReference>
<keyword evidence="7" id="KW-1185">Reference proteome</keyword>
<evidence type="ECO:0000256" key="1">
    <source>
        <dbReference type="ARBA" id="ARBA00022741"/>
    </source>
</evidence>
<dbReference type="AlphaFoldDB" id="Q6KIH1"/>
<dbReference type="eggNOG" id="COG1161">
    <property type="taxonomic scope" value="Bacteria"/>
</dbReference>
<keyword evidence="3" id="KW-0963">Cytoplasm</keyword>
<dbReference type="InterPro" id="IPR019991">
    <property type="entry name" value="GTP-bd_ribosome_bgen"/>
</dbReference>
<evidence type="ECO:0000259" key="5">
    <source>
        <dbReference type="Pfam" id="PF01926"/>
    </source>
</evidence>
<dbReference type="PANTHER" id="PTHR45782">
    <property type="entry name" value="MITOCHONDRIAL RIBOSOME-ASSOCIATED GTPASE 1"/>
    <property type="match status" value="1"/>
</dbReference>
<dbReference type="PANTHER" id="PTHR45782:SF4">
    <property type="entry name" value="MITOCHONDRIAL RIBOSOME-ASSOCIATED GTPASE 1"/>
    <property type="match status" value="1"/>
</dbReference>
<organism evidence="6 7">
    <name type="scientific">Mycoplasma mobile (strain ATCC 43663 / 163K / NCTC 11711)</name>
    <name type="common">Mesomycoplasma mobile</name>
    <dbReference type="NCBI Taxonomy" id="267748"/>
    <lineage>
        <taxon>Bacteria</taxon>
        <taxon>Bacillati</taxon>
        <taxon>Mycoplasmatota</taxon>
        <taxon>Mycoplasmoidales</taxon>
        <taxon>Metamycoplasmataceae</taxon>
        <taxon>Mesomycoplasma</taxon>
    </lineage>
</organism>
<protein>
    <recommendedName>
        <fullName evidence="3">Ribosome biogenesis GTPase A</fullName>
    </recommendedName>
</protein>
<proteinExistence type="inferred from homology"/>
<dbReference type="InterPro" id="IPR027417">
    <property type="entry name" value="P-loop_NTPase"/>
</dbReference>
<comment type="similarity">
    <text evidence="3">Belongs to the TRAFAC class YlqF/YawG GTPase family. MTG1 subfamily.</text>
</comment>
<dbReference type="STRING" id="267748.MMOB1190"/>
<dbReference type="RefSeq" id="WP_011264639.1">
    <property type="nucleotide sequence ID" value="NC_006908.1"/>
</dbReference>
<feature type="binding site" evidence="4">
    <location>
        <position position="172"/>
    </location>
    <ligand>
        <name>GTP</name>
        <dbReference type="ChEBI" id="CHEBI:37565"/>
    </ligand>
</feature>
<keyword evidence="2 3" id="KW-0342">GTP-binding</keyword>
<dbReference type="Gene3D" id="1.10.1580.10">
    <property type="match status" value="1"/>
</dbReference>
<dbReference type="GO" id="GO:0005525">
    <property type="term" value="F:GTP binding"/>
    <property type="evidence" value="ECO:0007669"/>
    <property type="project" value="UniProtKB-KW"/>
</dbReference>
<dbReference type="OrthoDB" id="9779790at2"/>
<evidence type="ECO:0000313" key="6">
    <source>
        <dbReference type="EMBL" id="AAT27605.1"/>
    </source>
</evidence>
<evidence type="ECO:0000256" key="3">
    <source>
        <dbReference type="PIRNR" id="PIRNR006230"/>
    </source>
</evidence>
<gene>
    <name evidence="6" type="ordered locus">MMOB1190</name>
</gene>
<comment type="subcellular location">
    <subcellularLocation>
        <location evidence="3">Cytoplasm</location>
    </subcellularLocation>
</comment>
<dbReference type="SUPFAM" id="SSF52540">
    <property type="entry name" value="P-loop containing nucleoside triphosphate hydrolases"/>
    <property type="match status" value="1"/>
</dbReference>
<dbReference type="GO" id="GO:0003924">
    <property type="term" value="F:GTPase activity"/>
    <property type="evidence" value="ECO:0007669"/>
    <property type="project" value="TreeGrafter"/>
</dbReference>
<dbReference type="PIRSF" id="PIRSF006230">
    <property type="entry name" value="MG442"/>
    <property type="match status" value="1"/>
</dbReference>
<keyword evidence="1 3" id="KW-0547">Nucleotide-binding</keyword>
<feature type="domain" description="G" evidence="5">
    <location>
        <begin position="123"/>
        <end position="178"/>
    </location>
</feature>